<evidence type="ECO:0000313" key="11">
    <source>
        <dbReference type="Proteomes" id="UP000038009"/>
    </source>
</evidence>
<dbReference type="AlphaFoldDB" id="A0A0N1I491"/>
<gene>
    <name evidence="10" type="ORF">ABL78_3840</name>
</gene>
<evidence type="ECO:0000259" key="8">
    <source>
        <dbReference type="PROSITE" id="PS50902"/>
    </source>
</evidence>
<dbReference type="Gene3D" id="1.20.990.10">
    <property type="entry name" value="NADPH-cytochrome p450 Reductase, Chain A, domain 3"/>
    <property type="match status" value="1"/>
</dbReference>
<protein>
    <submittedName>
        <fullName evidence="10">Nadph-cytochrome p450 reductase-like protein</fullName>
    </submittedName>
</protein>
<dbReference type="InterPro" id="IPR023173">
    <property type="entry name" value="NADPH_Cyt_P450_Rdtase_alpha"/>
</dbReference>
<dbReference type="InterPro" id="IPR008254">
    <property type="entry name" value="Flavodoxin/NO_synth"/>
</dbReference>
<comment type="cofactor">
    <cofactor evidence="2">
        <name>FAD</name>
        <dbReference type="ChEBI" id="CHEBI:57692"/>
    </cofactor>
</comment>
<dbReference type="EMBL" id="LJSK01000103">
    <property type="protein sequence ID" value="KPI87078.1"/>
    <property type="molecule type" value="Genomic_DNA"/>
</dbReference>
<dbReference type="InterPro" id="IPR001094">
    <property type="entry name" value="Flavdoxin-like"/>
</dbReference>
<keyword evidence="11" id="KW-1185">Reference proteome</keyword>
<keyword evidence="6" id="KW-0521">NADP</keyword>
<organism evidence="10 11">
    <name type="scientific">Leptomonas seymouri</name>
    <dbReference type="NCBI Taxonomy" id="5684"/>
    <lineage>
        <taxon>Eukaryota</taxon>
        <taxon>Discoba</taxon>
        <taxon>Euglenozoa</taxon>
        <taxon>Kinetoplastea</taxon>
        <taxon>Metakinetoplastina</taxon>
        <taxon>Trypanosomatida</taxon>
        <taxon>Trypanosomatidae</taxon>
        <taxon>Leishmaniinae</taxon>
        <taxon>Leptomonas</taxon>
    </lineage>
</organism>
<dbReference type="Pfam" id="PF00175">
    <property type="entry name" value="NAD_binding_1"/>
    <property type="match status" value="1"/>
</dbReference>
<dbReference type="CDD" id="cd06207">
    <property type="entry name" value="CyPoR_like"/>
    <property type="match status" value="1"/>
</dbReference>
<evidence type="ECO:0000256" key="4">
    <source>
        <dbReference type="ARBA" id="ARBA00022643"/>
    </source>
</evidence>
<dbReference type="GO" id="GO:0016491">
    <property type="term" value="F:oxidoreductase activity"/>
    <property type="evidence" value="ECO:0007669"/>
    <property type="project" value="UniProtKB-KW"/>
</dbReference>
<dbReference type="InterPro" id="IPR039261">
    <property type="entry name" value="FNR_nucleotide-bd"/>
</dbReference>
<dbReference type="InterPro" id="IPR017927">
    <property type="entry name" value="FAD-bd_FR_type"/>
</dbReference>
<dbReference type="InterPro" id="IPR001433">
    <property type="entry name" value="OxRdtase_FAD/NAD-bd"/>
</dbReference>
<dbReference type="GO" id="GO:0010181">
    <property type="term" value="F:FMN binding"/>
    <property type="evidence" value="ECO:0007669"/>
    <property type="project" value="InterPro"/>
</dbReference>
<dbReference type="SUPFAM" id="SSF52343">
    <property type="entry name" value="Ferredoxin reductase-like, C-terminal NADP-linked domain"/>
    <property type="match status" value="1"/>
</dbReference>
<feature type="domain" description="Flavodoxin-like" evidence="8">
    <location>
        <begin position="4"/>
        <end position="151"/>
    </location>
</feature>
<dbReference type="VEuPathDB" id="TriTrypDB:Lsey_0103_0120"/>
<keyword evidence="5" id="KW-0274">FAD</keyword>
<feature type="domain" description="FAD-binding FR-type" evidence="9">
    <location>
        <begin position="205"/>
        <end position="463"/>
    </location>
</feature>
<keyword evidence="3" id="KW-0285">Flavoprotein</keyword>
<dbReference type="InterPro" id="IPR001709">
    <property type="entry name" value="Flavoprot_Pyr_Nucl_cyt_Rdtase"/>
</dbReference>
<dbReference type="Gene3D" id="3.40.50.80">
    <property type="entry name" value="Nucleotide-binding domain of ferredoxin-NADP reductase (FNR) module"/>
    <property type="match status" value="1"/>
</dbReference>
<dbReference type="Pfam" id="PF00667">
    <property type="entry name" value="FAD_binding_1"/>
    <property type="match status" value="1"/>
</dbReference>
<evidence type="ECO:0000256" key="2">
    <source>
        <dbReference type="ARBA" id="ARBA00001974"/>
    </source>
</evidence>
<dbReference type="Gene3D" id="2.40.30.10">
    <property type="entry name" value="Translation factors"/>
    <property type="match status" value="1"/>
</dbReference>
<evidence type="ECO:0000259" key="9">
    <source>
        <dbReference type="PROSITE" id="PS51384"/>
    </source>
</evidence>
<dbReference type="PROSITE" id="PS50902">
    <property type="entry name" value="FLAVODOXIN_LIKE"/>
    <property type="match status" value="1"/>
</dbReference>
<dbReference type="PRINTS" id="PR00371">
    <property type="entry name" value="FPNCR"/>
</dbReference>
<dbReference type="Proteomes" id="UP000038009">
    <property type="component" value="Unassembled WGS sequence"/>
</dbReference>
<dbReference type="OMA" id="DIMSIPR"/>
<evidence type="ECO:0000256" key="7">
    <source>
        <dbReference type="ARBA" id="ARBA00023002"/>
    </source>
</evidence>
<comment type="cofactor">
    <cofactor evidence="1">
        <name>FMN</name>
        <dbReference type="ChEBI" id="CHEBI:58210"/>
    </cofactor>
</comment>
<dbReference type="OrthoDB" id="1856718at2759"/>
<evidence type="ECO:0000256" key="3">
    <source>
        <dbReference type="ARBA" id="ARBA00022630"/>
    </source>
</evidence>
<dbReference type="Gene3D" id="3.40.50.360">
    <property type="match status" value="1"/>
</dbReference>
<dbReference type="PANTHER" id="PTHR19384">
    <property type="entry name" value="NITRIC OXIDE SYNTHASE-RELATED"/>
    <property type="match status" value="1"/>
</dbReference>
<reference evidence="10 11" key="1">
    <citation type="journal article" date="2015" name="PLoS Pathog.">
        <title>Leptomonas seymouri: Adaptations to the Dixenous Life Cycle Analyzed by Genome Sequencing, Transcriptome Profiling and Co-infection with Leishmania donovani.</title>
        <authorList>
            <person name="Kraeva N."/>
            <person name="Butenko A."/>
            <person name="Hlavacova J."/>
            <person name="Kostygov A."/>
            <person name="Myskova J."/>
            <person name="Grybchuk D."/>
            <person name="Lestinova T."/>
            <person name="Votypka J."/>
            <person name="Volf P."/>
            <person name="Opperdoes F."/>
            <person name="Flegontov P."/>
            <person name="Lukes J."/>
            <person name="Yurchenko V."/>
        </authorList>
    </citation>
    <scope>NUCLEOTIDE SEQUENCE [LARGE SCALE GENOMIC DNA]</scope>
    <source>
        <strain evidence="10 11">ATCC 30220</strain>
    </source>
</reference>
<dbReference type="InterPro" id="IPR017938">
    <property type="entry name" value="Riboflavin_synthase-like_b-brl"/>
</dbReference>
<dbReference type="GO" id="GO:0005829">
    <property type="term" value="C:cytosol"/>
    <property type="evidence" value="ECO:0007669"/>
    <property type="project" value="TreeGrafter"/>
</dbReference>
<dbReference type="PANTHER" id="PTHR19384:SF10">
    <property type="entry name" value="NADPH-DEPENDENT DIFLAVIN OXIDOREDUCTASE 1"/>
    <property type="match status" value="1"/>
</dbReference>
<evidence type="ECO:0000256" key="5">
    <source>
        <dbReference type="ARBA" id="ARBA00022827"/>
    </source>
</evidence>
<evidence type="ECO:0000256" key="1">
    <source>
        <dbReference type="ARBA" id="ARBA00001917"/>
    </source>
</evidence>
<proteinExistence type="predicted"/>
<accession>A0A0N1I491</accession>
<dbReference type="InterPro" id="IPR003097">
    <property type="entry name" value="CysJ-like_FAD-binding"/>
</dbReference>
<name>A0A0N1I491_LEPSE</name>
<keyword evidence="4" id="KW-0288">FMN</keyword>
<dbReference type="SUPFAM" id="SSF63380">
    <property type="entry name" value="Riboflavin synthase domain-like"/>
    <property type="match status" value="1"/>
</dbReference>
<evidence type="ECO:0000256" key="6">
    <source>
        <dbReference type="ARBA" id="ARBA00022857"/>
    </source>
</evidence>
<comment type="caution">
    <text evidence="10">The sequence shown here is derived from an EMBL/GenBank/DDBJ whole genome shotgun (WGS) entry which is preliminary data.</text>
</comment>
<dbReference type="PRINTS" id="PR00369">
    <property type="entry name" value="FLAVODOXIN"/>
</dbReference>
<sequence length="628" mass="69680">MEKLTILYGTQSGNAERLALRISRLALGQGVKCVHCLPADDVPICEWPRTGGPVVFLCSNANQGEAPNTFRRSWVSLLQPDTAPASCMASLQYAVYGLGDSLYLKFNYMAKMLHNRLKQLGGTPLVMRGLGDESDARGFEETLAPWLQELWSALGLMNGAANTADPRRSRYPQQDVPYFPLYSVQPFRSITASPDAFQQLLCYAEPVFTCEVVSNRRITTSSCNQVVHHIELRIRPTAENAPTPTSASTVYDVGDALGVYCPNRPELVEELLQRLHRDGDEVVVVQPDASYGLIEQPARPFFGRPLTLRSLLSHYVDLDAVVTQEFMWMLAHEVQGDDDDAHDFRERLYELGNPSNVNDYLQYAHREKRNVCEVLHDFKSLHPSLEMVLTFATPMLPRYFSIASAPSLDGPGHFDLCVGLLDWHTPLKRHRTGLCSSHLVNAQPGSNLTCFVWQGSLGLPAAPLPLLCIATGTGIAPIRAVLRQVAGLAAQGWKDVPVVLVFGCRHEAEDYLYREEWVELKAKGLLPSLTVIPAFSRDTPKKIYVQHKLGEHARLVSSFVQPEDNEAHKLPGALYVCGNAKQMPKDVQRAMEQIVLATVAGLEDEASAAAYVRGLTRVGRYQVDTWSS</sequence>
<dbReference type="FunFam" id="3.40.50.360:FF:000045">
    <property type="entry name" value="NADPH-dependent diflavin oxidoreductase 1"/>
    <property type="match status" value="1"/>
</dbReference>
<dbReference type="Pfam" id="PF00258">
    <property type="entry name" value="Flavodoxin_1"/>
    <property type="match status" value="1"/>
</dbReference>
<evidence type="ECO:0000313" key="10">
    <source>
        <dbReference type="EMBL" id="KPI87078.1"/>
    </source>
</evidence>
<keyword evidence="7" id="KW-0560">Oxidoreductase</keyword>
<dbReference type="GO" id="GO:0050660">
    <property type="term" value="F:flavin adenine dinucleotide binding"/>
    <property type="evidence" value="ECO:0007669"/>
    <property type="project" value="TreeGrafter"/>
</dbReference>
<dbReference type="InterPro" id="IPR029039">
    <property type="entry name" value="Flavoprotein-like_sf"/>
</dbReference>
<dbReference type="SUPFAM" id="SSF52218">
    <property type="entry name" value="Flavoproteins"/>
    <property type="match status" value="1"/>
</dbReference>
<dbReference type="PROSITE" id="PS51384">
    <property type="entry name" value="FAD_FR"/>
    <property type="match status" value="1"/>
</dbReference>